<comment type="caution">
    <text evidence="1">The sequence shown here is derived from an EMBL/GenBank/DDBJ whole genome shotgun (WGS) entry which is preliminary data.</text>
</comment>
<evidence type="ECO:0000313" key="1">
    <source>
        <dbReference type="EMBL" id="CAB3389002.1"/>
    </source>
</evidence>
<proteinExistence type="predicted"/>
<name>A0A8S1DY22_9INSE</name>
<reference evidence="1 2" key="1">
    <citation type="submission" date="2020-04" db="EMBL/GenBank/DDBJ databases">
        <authorList>
            <person name="Alioto T."/>
            <person name="Alioto T."/>
            <person name="Gomez Garrido J."/>
        </authorList>
    </citation>
    <scope>NUCLEOTIDE SEQUENCE [LARGE SCALE GENOMIC DNA]</scope>
</reference>
<dbReference type="EMBL" id="CADEPI010001081">
    <property type="protein sequence ID" value="CAB3389002.1"/>
    <property type="molecule type" value="Genomic_DNA"/>
</dbReference>
<sequence length="97" mass="10881">MADNGNRSRPSHSDSIILFDLAKSLVYIMVDMIKEIPKTSEQQERLEMMLNAYAAAAAPNRYEPNPCLSKAEFEAISEDISQLLNTLDGSDIFTKQQ</sequence>
<organism evidence="1 2">
    <name type="scientific">Cloeon dipterum</name>
    <dbReference type="NCBI Taxonomy" id="197152"/>
    <lineage>
        <taxon>Eukaryota</taxon>
        <taxon>Metazoa</taxon>
        <taxon>Ecdysozoa</taxon>
        <taxon>Arthropoda</taxon>
        <taxon>Hexapoda</taxon>
        <taxon>Insecta</taxon>
        <taxon>Pterygota</taxon>
        <taxon>Palaeoptera</taxon>
        <taxon>Ephemeroptera</taxon>
        <taxon>Pisciforma</taxon>
        <taxon>Baetidae</taxon>
        <taxon>Cloeon</taxon>
    </lineage>
</organism>
<accession>A0A8S1DY22</accession>
<gene>
    <name evidence="1" type="ORF">CLODIP_2_CD12268</name>
</gene>
<dbReference type="Proteomes" id="UP000494165">
    <property type="component" value="Unassembled WGS sequence"/>
</dbReference>
<protein>
    <submittedName>
        <fullName evidence="1">Uncharacterized protein</fullName>
    </submittedName>
</protein>
<keyword evidence="2" id="KW-1185">Reference proteome</keyword>
<evidence type="ECO:0000313" key="2">
    <source>
        <dbReference type="Proteomes" id="UP000494165"/>
    </source>
</evidence>
<dbReference type="AlphaFoldDB" id="A0A8S1DY22"/>